<dbReference type="PANTHER" id="PTHR36505:SF1">
    <property type="entry name" value="BLR1072 PROTEIN"/>
    <property type="match status" value="1"/>
</dbReference>
<feature type="region of interest" description="Disordered" evidence="1">
    <location>
        <begin position="29"/>
        <end position="69"/>
    </location>
</feature>
<dbReference type="InterPro" id="IPR011033">
    <property type="entry name" value="PRC_barrel-like_sf"/>
</dbReference>
<proteinExistence type="predicted"/>
<evidence type="ECO:0000259" key="3">
    <source>
        <dbReference type="Pfam" id="PF05239"/>
    </source>
</evidence>
<dbReference type="Pfam" id="PF05239">
    <property type="entry name" value="PRC"/>
    <property type="match status" value="1"/>
</dbReference>
<gene>
    <name evidence="4" type="ORF">BI364_07825</name>
</gene>
<dbReference type="InterPro" id="IPR027275">
    <property type="entry name" value="PRC-brl_dom"/>
</dbReference>
<keyword evidence="5" id="KW-1185">Reference proteome</keyword>
<accession>A0A1D8IN94</accession>
<evidence type="ECO:0000313" key="5">
    <source>
        <dbReference type="Proteomes" id="UP000095401"/>
    </source>
</evidence>
<dbReference type="Gene3D" id="2.30.30.240">
    <property type="entry name" value="PRC-barrel domain"/>
    <property type="match status" value="1"/>
</dbReference>
<feature type="signal peptide" evidence="2">
    <location>
        <begin position="1"/>
        <end position="24"/>
    </location>
</feature>
<organism evidence="4 5">
    <name type="scientific">Acidihalobacter yilgarnensis</name>
    <dbReference type="NCBI Taxonomy" id="2819280"/>
    <lineage>
        <taxon>Bacteria</taxon>
        <taxon>Pseudomonadati</taxon>
        <taxon>Pseudomonadota</taxon>
        <taxon>Gammaproteobacteria</taxon>
        <taxon>Chromatiales</taxon>
        <taxon>Ectothiorhodospiraceae</taxon>
        <taxon>Acidihalobacter</taxon>
    </lineage>
</organism>
<keyword evidence="2" id="KW-0732">Signal</keyword>
<protein>
    <recommendedName>
        <fullName evidence="3">PRC-barrel domain-containing protein</fullName>
    </recommendedName>
</protein>
<feature type="domain" description="PRC-barrel" evidence="3">
    <location>
        <begin position="71"/>
        <end position="139"/>
    </location>
</feature>
<dbReference type="KEGG" id="aprs:BI364_07825"/>
<reference evidence="5" key="1">
    <citation type="submission" date="2016-09" db="EMBL/GenBank/DDBJ databases">
        <title>Acidihalobacter prosperus F5.</title>
        <authorList>
            <person name="Khaleque H.N."/>
            <person name="Ramsay J.P."/>
            <person name="Kaksonen A.H."/>
            <person name="Boxall N.J."/>
            <person name="Watkin E.L.J."/>
        </authorList>
    </citation>
    <scope>NUCLEOTIDE SEQUENCE [LARGE SCALE GENOMIC DNA]</scope>
    <source>
        <strain evidence="5">F5</strain>
    </source>
</reference>
<feature type="chain" id="PRO_5009108355" description="PRC-barrel domain-containing protein" evidence="2">
    <location>
        <begin position="25"/>
        <end position="181"/>
    </location>
</feature>
<evidence type="ECO:0000313" key="4">
    <source>
        <dbReference type="EMBL" id="AOU97884.1"/>
    </source>
</evidence>
<dbReference type="SUPFAM" id="SSF50346">
    <property type="entry name" value="PRC-barrel domain"/>
    <property type="match status" value="1"/>
</dbReference>
<sequence>MKKPTVVVAVAAILSIGLSAPLWAQSTSSDAKPLGAQSGSRLGMNAQNGNKNISEPDESKAQTEQTSTTGVINRHDYVDKEVVTAAGIKVGDVTKLVTSNSDHGVYAVLGASGFLGMGKKQVAIPIKQLQLQGGNLVLPANITRSSLKSGPIYTKSKFSTYEATRPTKAMMGGGGYGTGGK</sequence>
<dbReference type="RefSeq" id="WP_070078260.1">
    <property type="nucleotide sequence ID" value="NZ_CP017415.1"/>
</dbReference>
<dbReference type="AlphaFoldDB" id="A0A1D8IN94"/>
<evidence type="ECO:0000256" key="2">
    <source>
        <dbReference type="SAM" id="SignalP"/>
    </source>
</evidence>
<dbReference type="Proteomes" id="UP000095401">
    <property type="component" value="Chromosome"/>
</dbReference>
<name>A0A1D8IN94_9GAMM</name>
<dbReference type="EMBL" id="CP017415">
    <property type="protein sequence ID" value="AOU97884.1"/>
    <property type="molecule type" value="Genomic_DNA"/>
</dbReference>
<evidence type="ECO:0000256" key="1">
    <source>
        <dbReference type="SAM" id="MobiDB-lite"/>
    </source>
</evidence>
<feature type="compositionally biased region" description="Polar residues" evidence="1">
    <location>
        <begin position="37"/>
        <end position="53"/>
    </location>
</feature>
<dbReference type="PANTHER" id="PTHR36505">
    <property type="entry name" value="BLR1072 PROTEIN"/>
    <property type="match status" value="1"/>
</dbReference>